<evidence type="ECO:0000313" key="3">
    <source>
        <dbReference type="Proteomes" id="UP001498398"/>
    </source>
</evidence>
<dbReference type="Gene3D" id="3.60.130.30">
    <property type="match status" value="1"/>
</dbReference>
<feature type="region of interest" description="Disordered" evidence="1">
    <location>
        <begin position="56"/>
        <end position="95"/>
    </location>
</feature>
<dbReference type="Proteomes" id="UP001498398">
    <property type="component" value="Unassembled WGS sequence"/>
</dbReference>
<reference evidence="2 3" key="1">
    <citation type="submission" date="2024-01" db="EMBL/GenBank/DDBJ databases">
        <title>A draft genome for the cacao thread blight pathogen Marasmiellus scandens.</title>
        <authorList>
            <person name="Baruah I.K."/>
            <person name="Leung J."/>
            <person name="Bukari Y."/>
            <person name="Amoako-Attah I."/>
            <person name="Meinhardt L.W."/>
            <person name="Bailey B.A."/>
            <person name="Cohen S.P."/>
        </authorList>
    </citation>
    <scope>NUCLEOTIDE SEQUENCE [LARGE SCALE GENOMIC DNA]</scope>
    <source>
        <strain evidence="2 3">GH-19</strain>
    </source>
</reference>
<evidence type="ECO:0000313" key="2">
    <source>
        <dbReference type="EMBL" id="KAK7435867.1"/>
    </source>
</evidence>
<name>A0ABR1ILL6_9AGAR</name>
<gene>
    <name evidence="2" type="ORF">VKT23_019398</name>
</gene>
<feature type="compositionally biased region" description="Polar residues" evidence="1">
    <location>
        <begin position="72"/>
        <end position="88"/>
    </location>
</feature>
<sequence>MSVEQERRFVLDIDASQLLQEALAEQLSYEETNEQDSDESIPLKTYPVVSRIPGPKLTPLKDLAKPHLPQLPTKTSTSSYTPDYTLSPKQRKNVKSKMRARSLRYDQRQKKQLEAKSSLKALVLGHASRITKVRVTFKHAFEHPKGVWTGKRTATDTKMLTLEQVLAIPGMQLVKWNGRTSTIYEDCQGVPLLLMGAAPNSIEWDALVRRVDTVFMQLGKRLNWQKILRRRGWHLSVPIGESFGGGQTRPANFSHTPHDEEAINDVTCDPDVRRVAGLCDHYLKVYFPKIHTLYANALERIHEDNPSLRRNFDNSVFAAANINIEKAVAFPHVDYLNLLFGLCAVFPTGSFDYTRGGHLIIWELGLVIEFPPGTVILLPSALFKHSNTAIADSETRSSITFYSASGLFRWVHNGCMSDKEFKLRANQKTRRRWEEHRRDLWKIGVELLKPVDE</sequence>
<dbReference type="EMBL" id="JBANRG010000101">
    <property type="protein sequence ID" value="KAK7435867.1"/>
    <property type="molecule type" value="Genomic_DNA"/>
</dbReference>
<evidence type="ECO:0000256" key="1">
    <source>
        <dbReference type="SAM" id="MobiDB-lite"/>
    </source>
</evidence>
<proteinExistence type="predicted"/>
<protein>
    <submittedName>
        <fullName evidence="2">Uncharacterized protein</fullName>
    </submittedName>
</protein>
<keyword evidence="3" id="KW-1185">Reference proteome</keyword>
<comment type="caution">
    <text evidence="2">The sequence shown here is derived from an EMBL/GenBank/DDBJ whole genome shotgun (WGS) entry which is preliminary data.</text>
</comment>
<organism evidence="2 3">
    <name type="scientific">Marasmiellus scandens</name>
    <dbReference type="NCBI Taxonomy" id="2682957"/>
    <lineage>
        <taxon>Eukaryota</taxon>
        <taxon>Fungi</taxon>
        <taxon>Dikarya</taxon>
        <taxon>Basidiomycota</taxon>
        <taxon>Agaricomycotina</taxon>
        <taxon>Agaricomycetes</taxon>
        <taxon>Agaricomycetidae</taxon>
        <taxon>Agaricales</taxon>
        <taxon>Marasmiineae</taxon>
        <taxon>Omphalotaceae</taxon>
        <taxon>Marasmiellus</taxon>
    </lineage>
</organism>
<accession>A0ABR1ILL6</accession>